<dbReference type="GO" id="GO:0005524">
    <property type="term" value="F:ATP binding"/>
    <property type="evidence" value="ECO:0007669"/>
    <property type="project" value="InterPro"/>
</dbReference>
<dbReference type="AlphaFoldDB" id="A0A3Q3FYL6"/>
<sequence length="273" mass="30504">AHFSFASSRRADGRRWSLASLPSSGYGTNTPSSTSSSSSQERLHQLPFQPTMDELHFLSKHFGSTESITDDDGGAAPPTFCFSPQPGRSSSCFDNEIVMMNHVYKERFPKATAQMEGRLNEFIQTFSPENVLPLADGVLSFIHHQIAELSRDCLAKAREGLITSVYFFELQENLEKLLQDAFERSESSEVAFVTELAKKLLIIISRPARLLECLEFNPEEFYHLLEAAEDHAKEGHLMKTDIPRYIISQLGLTRDPIEGEGGGVRNVYPGSKV</sequence>
<evidence type="ECO:0000259" key="2">
    <source>
        <dbReference type="Pfam" id="PF08926"/>
    </source>
</evidence>
<dbReference type="Pfam" id="PF08926">
    <property type="entry name" value="DUF1908"/>
    <property type="match status" value="1"/>
</dbReference>
<reference evidence="3" key="2">
    <citation type="submission" date="2025-09" db="UniProtKB">
        <authorList>
            <consortium name="Ensembl"/>
        </authorList>
    </citation>
    <scope>IDENTIFICATION</scope>
</reference>
<reference evidence="3" key="1">
    <citation type="submission" date="2025-08" db="UniProtKB">
        <authorList>
            <consortium name="Ensembl"/>
        </authorList>
    </citation>
    <scope>IDENTIFICATION</scope>
</reference>
<feature type="domain" description="Microtubule-associated serine/threonine-protein kinase pre-PK" evidence="2">
    <location>
        <begin position="1"/>
        <end position="258"/>
    </location>
</feature>
<evidence type="ECO:0000313" key="3">
    <source>
        <dbReference type="Ensembl" id="ENSLBEP00000024489.1"/>
    </source>
</evidence>
<feature type="compositionally biased region" description="Low complexity" evidence="1">
    <location>
        <begin position="22"/>
        <end position="39"/>
    </location>
</feature>
<protein>
    <recommendedName>
        <fullName evidence="2">Microtubule-associated serine/threonine-protein kinase pre-PK domain-containing protein</fullName>
    </recommendedName>
</protein>
<dbReference type="SUPFAM" id="SSF140482">
    <property type="entry name" value="MAST3 pre-PK domain-like"/>
    <property type="match status" value="1"/>
</dbReference>
<accession>A0A3Q3FYL6</accession>
<dbReference type="Ensembl" id="ENSLBET00000025748.1">
    <property type="protein sequence ID" value="ENSLBEP00000024489.1"/>
    <property type="gene ID" value="ENSLBEG00000018724.1"/>
</dbReference>
<organism evidence="3 4">
    <name type="scientific">Labrus bergylta</name>
    <name type="common">ballan wrasse</name>
    <dbReference type="NCBI Taxonomy" id="56723"/>
    <lineage>
        <taxon>Eukaryota</taxon>
        <taxon>Metazoa</taxon>
        <taxon>Chordata</taxon>
        <taxon>Craniata</taxon>
        <taxon>Vertebrata</taxon>
        <taxon>Euteleostomi</taxon>
        <taxon>Actinopterygii</taxon>
        <taxon>Neopterygii</taxon>
        <taxon>Teleostei</taxon>
        <taxon>Neoteleostei</taxon>
        <taxon>Acanthomorphata</taxon>
        <taxon>Eupercaria</taxon>
        <taxon>Labriformes</taxon>
        <taxon>Labridae</taxon>
        <taxon>Labrus</taxon>
    </lineage>
</organism>
<name>A0A3Q3FYL6_9LABR</name>
<dbReference type="GO" id="GO:0000287">
    <property type="term" value="F:magnesium ion binding"/>
    <property type="evidence" value="ECO:0007669"/>
    <property type="project" value="InterPro"/>
</dbReference>
<dbReference type="InterPro" id="IPR023142">
    <property type="entry name" value="MAST_pre-PK_dom_sf"/>
</dbReference>
<keyword evidence="4" id="KW-1185">Reference proteome</keyword>
<proteinExistence type="predicted"/>
<dbReference type="GO" id="GO:0004674">
    <property type="term" value="F:protein serine/threonine kinase activity"/>
    <property type="evidence" value="ECO:0007669"/>
    <property type="project" value="InterPro"/>
</dbReference>
<evidence type="ECO:0000256" key="1">
    <source>
        <dbReference type="SAM" id="MobiDB-lite"/>
    </source>
</evidence>
<evidence type="ECO:0000313" key="4">
    <source>
        <dbReference type="Proteomes" id="UP000261660"/>
    </source>
</evidence>
<dbReference type="FunFam" id="1.20.1480.20:FF:000001">
    <property type="entry name" value="microtubule-associated serine/threonine-protein kinase 4 isoform X1"/>
    <property type="match status" value="1"/>
</dbReference>
<dbReference type="InterPro" id="IPR015022">
    <property type="entry name" value="MAST_pre-PK_dom"/>
</dbReference>
<dbReference type="GeneTree" id="ENSGT00940000157700"/>
<dbReference type="Gene3D" id="1.20.1480.20">
    <property type="entry name" value="MAST3 pre-PK domain-like"/>
    <property type="match status" value="1"/>
</dbReference>
<feature type="region of interest" description="Disordered" evidence="1">
    <location>
        <begin position="19"/>
        <end position="43"/>
    </location>
</feature>
<dbReference type="Proteomes" id="UP000261660">
    <property type="component" value="Unplaced"/>
</dbReference>